<dbReference type="PANTHER" id="PTHR21596">
    <property type="entry name" value="RIBONUCLEASE P SUBUNIT P38"/>
    <property type="match status" value="1"/>
</dbReference>
<proteinExistence type="predicted"/>
<dbReference type="InParanoid" id="A0A2G5C708"/>
<name>A0A2G5C708_AQUCA</name>
<evidence type="ECO:0000259" key="1">
    <source>
        <dbReference type="Pfam" id="PF03469"/>
    </source>
</evidence>
<dbReference type="InterPro" id="IPR045177">
    <property type="entry name" value="FDM1-5/IDN2"/>
</dbReference>
<keyword evidence="3" id="KW-1185">Reference proteome</keyword>
<dbReference type="Pfam" id="PF03469">
    <property type="entry name" value="XH"/>
    <property type="match status" value="1"/>
</dbReference>
<protein>
    <recommendedName>
        <fullName evidence="1">Factor of DNA methylation 1-5/IDN2 domain-containing protein</fullName>
    </recommendedName>
</protein>
<dbReference type="OrthoDB" id="1892195at2759"/>
<reference evidence="2 3" key="1">
    <citation type="submission" date="2017-09" db="EMBL/GenBank/DDBJ databases">
        <title>WGS assembly of Aquilegia coerulea Goldsmith.</title>
        <authorList>
            <person name="Hodges S."/>
            <person name="Kramer E."/>
            <person name="Nordborg M."/>
            <person name="Tomkins J."/>
            <person name="Borevitz J."/>
            <person name="Derieg N."/>
            <person name="Yan J."/>
            <person name="Mihaltcheva S."/>
            <person name="Hayes R.D."/>
            <person name="Rokhsar D."/>
        </authorList>
    </citation>
    <scope>NUCLEOTIDE SEQUENCE [LARGE SCALE GENOMIC DNA]</scope>
    <source>
        <strain evidence="3">cv. Goldsmith</strain>
    </source>
</reference>
<sequence length="238" mass="28206">MKHPDRHALKRRQVSQTNKNIQKSYILAVEALHLKRKLYEVERNQHLLSKQLEEKTSDMQHMEYLNQILVVRDSMNNCELQEARIELKNGLQDVLIHHSVIGIKRMGELNLEPFRDVCMQKFLSEDWDTKSAELCSLWQDNIKNQQWFPFKRMRVNGNLDEVVDDNDDKLKQLKDAWGEQVYKAVCGVLSEINEYNPSTRCAVPEIWNFKDDRRARLKEVIEYLLKKLKVATNPRFAL</sequence>
<feature type="domain" description="Factor of DNA methylation 1-5/IDN2" evidence="1">
    <location>
        <begin position="104"/>
        <end position="231"/>
    </location>
</feature>
<evidence type="ECO:0000313" key="2">
    <source>
        <dbReference type="EMBL" id="PIA27084.1"/>
    </source>
</evidence>
<dbReference type="PANTHER" id="PTHR21596:SF82">
    <property type="entry name" value="FACTOR OF DNA METHYLATION 5-LIKE"/>
    <property type="match status" value="1"/>
</dbReference>
<dbReference type="EMBL" id="KZ305100">
    <property type="protein sequence ID" value="PIA27084.1"/>
    <property type="molecule type" value="Genomic_DNA"/>
</dbReference>
<dbReference type="Proteomes" id="UP000230069">
    <property type="component" value="Unassembled WGS sequence"/>
</dbReference>
<evidence type="ECO:0000313" key="3">
    <source>
        <dbReference type="Proteomes" id="UP000230069"/>
    </source>
</evidence>
<organism evidence="2 3">
    <name type="scientific">Aquilegia coerulea</name>
    <name type="common">Rocky mountain columbine</name>
    <dbReference type="NCBI Taxonomy" id="218851"/>
    <lineage>
        <taxon>Eukaryota</taxon>
        <taxon>Viridiplantae</taxon>
        <taxon>Streptophyta</taxon>
        <taxon>Embryophyta</taxon>
        <taxon>Tracheophyta</taxon>
        <taxon>Spermatophyta</taxon>
        <taxon>Magnoliopsida</taxon>
        <taxon>Ranunculales</taxon>
        <taxon>Ranunculaceae</taxon>
        <taxon>Thalictroideae</taxon>
        <taxon>Aquilegia</taxon>
    </lineage>
</organism>
<accession>A0A2G5C708</accession>
<dbReference type="GO" id="GO:0080188">
    <property type="term" value="P:gene silencing by siRNA-directed DNA methylation"/>
    <property type="evidence" value="ECO:0007669"/>
    <property type="project" value="InterPro"/>
</dbReference>
<dbReference type="STRING" id="218851.A0A2G5C708"/>
<gene>
    <name evidence="2" type="ORF">AQUCO_08300049v1</name>
</gene>
<dbReference type="AlphaFoldDB" id="A0A2G5C708"/>
<dbReference type="InterPro" id="IPR005379">
    <property type="entry name" value="FDM1-5/IDN2_XH"/>
</dbReference>